<evidence type="ECO:0000313" key="2">
    <source>
        <dbReference type="Proteomes" id="UP001652620"/>
    </source>
</evidence>
<feature type="region of interest" description="Disordered" evidence="1">
    <location>
        <begin position="193"/>
        <end position="236"/>
    </location>
</feature>
<feature type="compositionally biased region" description="Acidic residues" evidence="1">
    <location>
        <begin position="481"/>
        <end position="491"/>
    </location>
</feature>
<gene>
    <name evidence="3" type="primary">LOC105231327</name>
</gene>
<organism evidence="2 3">
    <name type="scientific">Bactrocera dorsalis</name>
    <name type="common">Oriental fruit fly</name>
    <name type="synonym">Dacus dorsalis</name>
    <dbReference type="NCBI Taxonomy" id="27457"/>
    <lineage>
        <taxon>Eukaryota</taxon>
        <taxon>Metazoa</taxon>
        <taxon>Ecdysozoa</taxon>
        <taxon>Arthropoda</taxon>
        <taxon>Hexapoda</taxon>
        <taxon>Insecta</taxon>
        <taxon>Pterygota</taxon>
        <taxon>Neoptera</taxon>
        <taxon>Endopterygota</taxon>
        <taxon>Diptera</taxon>
        <taxon>Brachycera</taxon>
        <taxon>Muscomorpha</taxon>
        <taxon>Tephritoidea</taxon>
        <taxon>Tephritidae</taxon>
        <taxon>Bactrocera</taxon>
        <taxon>Bactrocera</taxon>
    </lineage>
</organism>
<evidence type="ECO:0000313" key="3">
    <source>
        <dbReference type="RefSeq" id="XP_011210868.3"/>
    </source>
</evidence>
<keyword evidence="2" id="KW-1185">Reference proteome</keyword>
<dbReference type="OrthoDB" id="8061725at2759"/>
<dbReference type="GeneID" id="105231327"/>
<feature type="compositionally biased region" description="Polar residues" evidence="1">
    <location>
        <begin position="203"/>
        <end position="229"/>
    </location>
</feature>
<feature type="compositionally biased region" description="Polar residues" evidence="1">
    <location>
        <begin position="540"/>
        <end position="571"/>
    </location>
</feature>
<protein>
    <submittedName>
        <fullName evidence="3">Uncharacterized protein LOC105231327</fullName>
    </submittedName>
</protein>
<dbReference type="InParanoid" id="A0A6I9VHA9"/>
<dbReference type="KEGG" id="bdr:105231327"/>
<reference evidence="3" key="1">
    <citation type="submission" date="2025-08" db="UniProtKB">
        <authorList>
            <consortium name="RefSeq"/>
        </authorList>
    </citation>
    <scope>IDENTIFICATION</scope>
    <source>
        <tissue evidence="3">Adult</tissue>
    </source>
</reference>
<proteinExistence type="predicted"/>
<dbReference type="RefSeq" id="XP_011210868.3">
    <property type="nucleotide sequence ID" value="XM_011212566.4"/>
</dbReference>
<feature type="region of interest" description="Disordered" evidence="1">
    <location>
        <begin position="518"/>
        <end position="575"/>
    </location>
</feature>
<feature type="compositionally biased region" description="Basic and acidic residues" evidence="1">
    <location>
        <begin position="457"/>
        <end position="466"/>
    </location>
</feature>
<accession>A0A6I9VHA9</accession>
<feature type="compositionally biased region" description="Polar residues" evidence="1">
    <location>
        <begin position="10"/>
        <end position="25"/>
    </location>
</feature>
<evidence type="ECO:0000256" key="1">
    <source>
        <dbReference type="SAM" id="MobiDB-lite"/>
    </source>
</evidence>
<feature type="region of interest" description="Disordered" evidence="1">
    <location>
        <begin position="1"/>
        <end position="75"/>
    </location>
</feature>
<sequence>MDTLFDQLKTETPANLKTAESTNTRELLKASKRSPSPESHTNSQTPNKTKKLSTETKPLDNTAVRRESMPPPATTFVRKNISKSRSLSPPKGLIVRPFKVLLERKKIESSDCKNQNLSKTSKTSTFIKKAADFTGSAVKNGEKSPKKSTPTKAQQKLFDPDVLVKAQQLTHFNVKRCKVRLLRQDLAKLKREFHAKEKKQTQNKKSYLKNSGKNNKSNRMLPSGKSPNSKHGGICDEKESKQSSGFFIKINALTRSPKSKTKAEGLLKEKRSLQKLSAGAIAKKVNAAAAISSTKPTKFTRTHLIKMYGKRVFCSRVKIERCSHPMMLIFESNARARRLQAKRSKSKNLSVSFRDQVEIFGDSSDSEEADISSVCDPDVASTSEAAMKSANPIPISLTVTPARLKKVENGKVVDDIELDPSLFVVPVVASTPFASPGKKKREKKSFSPLKGDGTPSPRKEQLKLANEKMPPSSLRRLTAAEVDEEDDEDDECEYIVPIEIPERRISRTSSANTMDDIASEKTNEASNSDLEPTPIDAIDNTGTVQDTSGESFVSAVDSSQPASTNQSSNTEPEAMKNIENLTTDKVIDEIKSVEDNKNVVGETKQQTIDVELAELPQLTRIDSVSPSQSLNDIVNTFMCNENAVGSKEALQTMKDDIELISNTNIISDLKTNDNQSPENICITGTKLRDTLDDDISLQLFVDDDTTANSNFLGDSAIEDSEIVDGIVNERIDEISKDKHLGSTVEATNLLSSEVTTE</sequence>
<name>A0A6I9VHA9_BACDO</name>
<feature type="region of interest" description="Disordered" evidence="1">
    <location>
        <begin position="433"/>
        <end position="491"/>
    </location>
</feature>
<dbReference type="Proteomes" id="UP001652620">
    <property type="component" value="Chromosome 4"/>
</dbReference>
<feature type="compositionally biased region" description="Basic and acidic residues" evidence="1">
    <location>
        <begin position="52"/>
        <end position="68"/>
    </location>
</feature>
<feature type="compositionally biased region" description="Polar residues" evidence="1">
    <location>
        <begin position="33"/>
        <end position="47"/>
    </location>
</feature>